<name>A0A6J5L6K3_9CAUD</name>
<evidence type="ECO:0000259" key="1">
    <source>
        <dbReference type="Pfam" id="PF09511"/>
    </source>
</evidence>
<reference evidence="2" key="1">
    <citation type="submission" date="2020-04" db="EMBL/GenBank/DDBJ databases">
        <authorList>
            <person name="Chiriac C."/>
            <person name="Salcher M."/>
            <person name="Ghai R."/>
            <person name="Kavagutti S V."/>
        </authorList>
    </citation>
    <scope>NUCLEOTIDE SEQUENCE</scope>
</reference>
<sequence>MNEVLNRYHEEGLVYKQVHPTLPLTIWNYSEKVQYENLWDDVTLQTRGLVTDDKGNVVARPFRKFFNMEEDKHTPTGEFDVYAKMDGSLGILFNYEGQWVMATRGSFTSDQALKGFFMLQKYDFNKLHEDYTYLFEIIYDDNRIVVKYDFEDLVLLGMVNTETGYEVDLHGEGVDVRFKNLINNLGFNVVKKYDGVRDYAELKGIIKHDEEGFVVRFTNGQRMKIKGEEYLRLHKLMTNVSTTSVWEMLSEDKDVLEILKDVPDEFYKKIKMYVQELRYNHYQFGEQAGKTYQYFRYGKYGDRDPEPTKKEFALHLQECDTHPKIKTLCFLMWDGKSTDKVIWNFLKPEYKKL</sequence>
<dbReference type="Pfam" id="PF09511">
    <property type="entry name" value="RNA_lig_T4_1"/>
    <property type="match status" value="1"/>
</dbReference>
<keyword evidence="2" id="KW-0436">Ligase</keyword>
<feature type="domain" description="T4 RNA ligase 1-like N-terminal" evidence="1">
    <location>
        <begin position="46"/>
        <end position="230"/>
    </location>
</feature>
<gene>
    <name evidence="2" type="ORF">UFOVP117_197</name>
</gene>
<proteinExistence type="predicted"/>
<organism evidence="2">
    <name type="scientific">uncultured Caudovirales phage</name>
    <dbReference type="NCBI Taxonomy" id="2100421"/>
    <lineage>
        <taxon>Viruses</taxon>
        <taxon>Duplodnaviria</taxon>
        <taxon>Heunggongvirae</taxon>
        <taxon>Uroviricota</taxon>
        <taxon>Caudoviricetes</taxon>
        <taxon>Peduoviridae</taxon>
        <taxon>Maltschvirus</taxon>
        <taxon>Maltschvirus maltsch</taxon>
    </lineage>
</organism>
<protein>
    <submittedName>
        <fullName evidence="2">RNA ligase A</fullName>
    </submittedName>
</protein>
<dbReference type="InterPro" id="IPR019039">
    <property type="entry name" value="T4-Rnl1-like_N"/>
</dbReference>
<accession>A0A6J5L6K3</accession>
<evidence type="ECO:0000313" key="2">
    <source>
        <dbReference type="EMBL" id="CAB4129984.1"/>
    </source>
</evidence>
<dbReference type="EMBL" id="LR796235">
    <property type="protein sequence ID" value="CAB4129984.1"/>
    <property type="molecule type" value="Genomic_DNA"/>
</dbReference>
<dbReference type="GO" id="GO:0016874">
    <property type="term" value="F:ligase activity"/>
    <property type="evidence" value="ECO:0007669"/>
    <property type="project" value="UniProtKB-KW"/>
</dbReference>